<accession>A0A0L9U3I1</accession>
<dbReference type="EMBL" id="CM003373">
    <property type="protein sequence ID" value="KOM37341.1"/>
    <property type="molecule type" value="Genomic_DNA"/>
</dbReference>
<reference evidence="3" key="1">
    <citation type="journal article" date="2015" name="Proc. Natl. Acad. Sci. U.S.A.">
        <title>Genome sequencing of adzuki bean (Vigna angularis) provides insight into high starch and low fat accumulation and domestication.</title>
        <authorList>
            <person name="Yang K."/>
            <person name="Tian Z."/>
            <person name="Chen C."/>
            <person name="Luo L."/>
            <person name="Zhao B."/>
            <person name="Wang Z."/>
            <person name="Yu L."/>
            <person name="Li Y."/>
            <person name="Sun Y."/>
            <person name="Li W."/>
            <person name="Chen Y."/>
            <person name="Li Y."/>
            <person name="Zhang Y."/>
            <person name="Ai D."/>
            <person name="Zhao J."/>
            <person name="Shang C."/>
            <person name="Ma Y."/>
            <person name="Wu B."/>
            <person name="Wang M."/>
            <person name="Gao L."/>
            <person name="Sun D."/>
            <person name="Zhang P."/>
            <person name="Guo F."/>
            <person name="Wang W."/>
            <person name="Li Y."/>
            <person name="Wang J."/>
            <person name="Varshney R.K."/>
            <person name="Wang J."/>
            <person name="Ling H.Q."/>
            <person name="Wan P."/>
        </authorList>
    </citation>
    <scope>NUCLEOTIDE SEQUENCE</scope>
    <source>
        <strain evidence="3">cv. Jingnong 6</strain>
    </source>
</reference>
<dbReference type="AlphaFoldDB" id="A0A0L9U3I1"/>
<evidence type="ECO:0000313" key="2">
    <source>
        <dbReference type="EMBL" id="KOM37341.1"/>
    </source>
</evidence>
<name>A0A0L9U3I1_PHAAN</name>
<proteinExistence type="predicted"/>
<evidence type="ECO:0000256" key="1">
    <source>
        <dbReference type="SAM" id="MobiDB-lite"/>
    </source>
</evidence>
<gene>
    <name evidence="2" type="ORF">LR48_Vigan03g072200</name>
</gene>
<feature type="region of interest" description="Disordered" evidence="1">
    <location>
        <begin position="1"/>
        <end position="21"/>
    </location>
</feature>
<dbReference type="Proteomes" id="UP000053144">
    <property type="component" value="Chromosome 3"/>
</dbReference>
<evidence type="ECO:0000313" key="3">
    <source>
        <dbReference type="Proteomes" id="UP000053144"/>
    </source>
</evidence>
<organism evidence="2 3">
    <name type="scientific">Phaseolus angularis</name>
    <name type="common">Azuki bean</name>
    <name type="synonym">Vigna angularis</name>
    <dbReference type="NCBI Taxonomy" id="3914"/>
    <lineage>
        <taxon>Eukaryota</taxon>
        <taxon>Viridiplantae</taxon>
        <taxon>Streptophyta</taxon>
        <taxon>Embryophyta</taxon>
        <taxon>Tracheophyta</taxon>
        <taxon>Spermatophyta</taxon>
        <taxon>Magnoliopsida</taxon>
        <taxon>eudicotyledons</taxon>
        <taxon>Gunneridae</taxon>
        <taxon>Pentapetalae</taxon>
        <taxon>rosids</taxon>
        <taxon>fabids</taxon>
        <taxon>Fabales</taxon>
        <taxon>Fabaceae</taxon>
        <taxon>Papilionoideae</taxon>
        <taxon>50 kb inversion clade</taxon>
        <taxon>NPAAA clade</taxon>
        <taxon>indigoferoid/millettioid clade</taxon>
        <taxon>Phaseoleae</taxon>
        <taxon>Vigna</taxon>
    </lineage>
</organism>
<dbReference type="Gramene" id="KOM37341">
    <property type="protein sequence ID" value="KOM37341"/>
    <property type="gene ID" value="LR48_Vigan03g072200"/>
</dbReference>
<protein>
    <submittedName>
        <fullName evidence="2">Uncharacterized protein</fullName>
    </submittedName>
</protein>
<sequence length="60" mass="6544">MKEEGDTRRKKRMFPQAPSSIPKSTLKVGALALSINLRGSPRCSLSRWSSTVRGALNTGI</sequence>